<gene>
    <name evidence="6" type="primary">rsmG</name>
    <name evidence="7" type="ORF">CKO40_02540</name>
</gene>
<comment type="function">
    <text evidence="6">Specifically methylates the N7 position of guanine in position 527 of 16S rRNA.</text>
</comment>
<dbReference type="AlphaFoldDB" id="A0AAJ0X8T3"/>
<reference evidence="7" key="1">
    <citation type="submission" date="2017-08" db="EMBL/GenBank/DDBJ databases">
        <authorList>
            <person name="Imhoff J.F."/>
            <person name="Rahn T."/>
            <person name="Kuenzel S."/>
            <person name="Neulinger S.C."/>
        </authorList>
    </citation>
    <scope>NUCLEOTIDE SEQUENCE</scope>
    <source>
        <strain evidence="7">DSM 11080</strain>
    </source>
</reference>
<evidence type="ECO:0000313" key="8">
    <source>
        <dbReference type="Proteomes" id="UP001296776"/>
    </source>
</evidence>
<dbReference type="InterPro" id="IPR029063">
    <property type="entry name" value="SAM-dependent_MTases_sf"/>
</dbReference>
<feature type="binding site" evidence="6">
    <location>
        <position position="65"/>
    </location>
    <ligand>
        <name>S-adenosyl-L-methionine</name>
        <dbReference type="ChEBI" id="CHEBI:59789"/>
    </ligand>
</feature>
<keyword evidence="4 6" id="KW-0808">Transferase</keyword>
<organism evidence="7 8">
    <name type="scientific">Halochromatium glycolicum</name>
    <dbReference type="NCBI Taxonomy" id="85075"/>
    <lineage>
        <taxon>Bacteria</taxon>
        <taxon>Pseudomonadati</taxon>
        <taxon>Pseudomonadota</taxon>
        <taxon>Gammaproteobacteria</taxon>
        <taxon>Chromatiales</taxon>
        <taxon>Chromatiaceae</taxon>
        <taxon>Halochromatium</taxon>
    </lineage>
</organism>
<keyword evidence="8" id="KW-1185">Reference proteome</keyword>
<keyword evidence="1 6" id="KW-0963">Cytoplasm</keyword>
<dbReference type="EMBL" id="NRSJ01000003">
    <property type="protein sequence ID" value="MBK1703458.1"/>
    <property type="molecule type" value="Genomic_DNA"/>
</dbReference>
<dbReference type="HAMAP" id="MF_00074">
    <property type="entry name" value="16SrRNA_methyltr_G"/>
    <property type="match status" value="1"/>
</dbReference>
<dbReference type="GO" id="GO:0005829">
    <property type="term" value="C:cytosol"/>
    <property type="evidence" value="ECO:0007669"/>
    <property type="project" value="TreeGrafter"/>
</dbReference>
<keyword evidence="5 6" id="KW-0949">S-adenosyl-L-methionine</keyword>
<evidence type="ECO:0000256" key="4">
    <source>
        <dbReference type="ARBA" id="ARBA00022679"/>
    </source>
</evidence>
<dbReference type="GO" id="GO:0070043">
    <property type="term" value="F:rRNA (guanine-N7-)-methyltransferase activity"/>
    <property type="evidence" value="ECO:0007669"/>
    <property type="project" value="UniProtKB-UniRule"/>
</dbReference>
<keyword evidence="3 6" id="KW-0489">Methyltransferase</keyword>
<feature type="binding site" evidence="6">
    <location>
        <position position="131"/>
    </location>
    <ligand>
        <name>S-adenosyl-L-methionine</name>
        <dbReference type="ChEBI" id="CHEBI:59789"/>
    </ligand>
</feature>
<dbReference type="InterPro" id="IPR003682">
    <property type="entry name" value="rRNA_ssu_MeTfrase_G"/>
</dbReference>
<dbReference type="Pfam" id="PF02527">
    <property type="entry name" value="GidB"/>
    <property type="match status" value="1"/>
</dbReference>
<dbReference type="NCBIfam" id="TIGR00138">
    <property type="entry name" value="rsmG_gidB"/>
    <property type="match status" value="1"/>
</dbReference>
<name>A0AAJ0X8T3_9GAMM</name>
<dbReference type="Proteomes" id="UP001296776">
    <property type="component" value="Unassembled WGS sequence"/>
</dbReference>
<comment type="similarity">
    <text evidence="6">Belongs to the methyltransferase superfamily. RNA methyltransferase RsmG family.</text>
</comment>
<feature type="binding site" evidence="6">
    <location>
        <begin position="116"/>
        <end position="117"/>
    </location>
    <ligand>
        <name>S-adenosyl-L-methionine</name>
        <dbReference type="ChEBI" id="CHEBI:59789"/>
    </ligand>
</feature>
<comment type="catalytic activity">
    <reaction evidence="6">
        <text>guanosine(527) in 16S rRNA + S-adenosyl-L-methionine = N(7)-methylguanosine(527) in 16S rRNA + S-adenosyl-L-homocysteine</text>
        <dbReference type="Rhea" id="RHEA:42732"/>
        <dbReference type="Rhea" id="RHEA-COMP:10209"/>
        <dbReference type="Rhea" id="RHEA-COMP:10210"/>
        <dbReference type="ChEBI" id="CHEBI:57856"/>
        <dbReference type="ChEBI" id="CHEBI:59789"/>
        <dbReference type="ChEBI" id="CHEBI:74269"/>
        <dbReference type="ChEBI" id="CHEBI:74480"/>
        <dbReference type="EC" id="2.1.1.170"/>
    </reaction>
</comment>
<evidence type="ECO:0000256" key="3">
    <source>
        <dbReference type="ARBA" id="ARBA00022603"/>
    </source>
</evidence>
<dbReference type="PANTHER" id="PTHR31760:SF0">
    <property type="entry name" value="S-ADENOSYL-L-METHIONINE-DEPENDENT METHYLTRANSFERASES SUPERFAMILY PROTEIN"/>
    <property type="match status" value="1"/>
</dbReference>
<dbReference type="Gene3D" id="3.40.50.150">
    <property type="entry name" value="Vaccinia Virus protein VP39"/>
    <property type="match status" value="1"/>
</dbReference>
<proteinExistence type="inferred from homology"/>
<accession>A0AAJ0X8T3</accession>
<evidence type="ECO:0000256" key="6">
    <source>
        <dbReference type="HAMAP-Rule" id="MF_00074"/>
    </source>
</evidence>
<evidence type="ECO:0000256" key="1">
    <source>
        <dbReference type="ARBA" id="ARBA00022490"/>
    </source>
</evidence>
<evidence type="ECO:0000256" key="2">
    <source>
        <dbReference type="ARBA" id="ARBA00022552"/>
    </source>
</evidence>
<protein>
    <recommendedName>
        <fullName evidence="6">Ribosomal RNA small subunit methyltransferase G</fullName>
        <ecNumber evidence="6">2.1.1.170</ecNumber>
    </recommendedName>
    <alternativeName>
        <fullName evidence="6">16S rRNA 7-methylguanosine methyltransferase</fullName>
        <shortName evidence="6">16S rRNA m7G methyltransferase</shortName>
    </alternativeName>
</protein>
<dbReference type="SUPFAM" id="SSF53335">
    <property type="entry name" value="S-adenosyl-L-methionine-dependent methyltransferases"/>
    <property type="match status" value="1"/>
</dbReference>
<comment type="subcellular location">
    <subcellularLocation>
        <location evidence="6">Cytoplasm</location>
    </subcellularLocation>
</comment>
<feature type="binding site" evidence="6">
    <location>
        <position position="70"/>
    </location>
    <ligand>
        <name>S-adenosyl-L-methionine</name>
        <dbReference type="ChEBI" id="CHEBI:59789"/>
    </ligand>
</feature>
<dbReference type="PANTHER" id="PTHR31760">
    <property type="entry name" value="S-ADENOSYL-L-METHIONINE-DEPENDENT METHYLTRANSFERASES SUPERFAMILY PROTEIN"/>
    <property type="match status" value="1"/>
</dbReference>
<comment type="caution">
    <text evidence="6">Lacks conserved residue(s) required for the propagation of feature annotation.</text>
</comment>
<keyword evidence="2 6" id="KW-0698">rRNA processing</keyword>
<sequence length="220" mass="23223">MGGDGAGLDDAVRARLVDYVRLLAHWNRAFNLTAVRDPAAMVPRHLLDSLAVLPWVIQGPVLDLGTGAGLPGVPLAIARPGLAFTLLDSNGKKTRFVQQAVLELGLTNVEVVQERLETYRPARKFATIVARALASLPQLIAGAQSHAASDGRLLALKGRLSEDELAVLNGCNDHAAPQRSAAGFGGKQRADPPLCHSLTVPGIDGERTLIEVPFGSSTYG</sequence>
<reference evidence="7" key="2">
    <citation type="journal article" date="2020" name="Microorganisms">
        <title>Osmotic Adaptation and Compatible Solute Biosynthesis of Phototrophic Bacteria as Revealed from Genome Analyses.</title>
        <authorList>
            <person name="Imhoff J.F."/>
            <person name="Rahn T."/>
            <person name="Kunzel S."/>
            <person name="Keller A."/>
            <person name="Neulinger S.C."/>
        </authorList>
    </citation>
    <scope>NUCLEOTIDE SEQUENCE</scope>
    <source>
        <strain evidence="7">DSM 11080</strain>
    </source>
</reference>
<evidence type="ECO:0000256" key="5">
    <source>
        <dbReference type="ARBA" id="ARBA00022691"/>
    </source>
</evidence>
<dbReference type="EC" id="2.1.1.170" evidence="6"/>
<evidence type="ECO:0000313" key="7">
    <source>
        <dbReference type="EMBL" id="MBK1703458.1"/>
    </source>
</evidence>
<comment type="caution">
    <text evidence="7">The sequence shown here is derived from an EMBL/GenBank/DDBJ whole genome shotgun (WGS) entry which is preliminary data.</text>
</comment>